<dbReference type="Proteomes" id="UP000046393">
    <property type="component" value="Unplaced"/>
</dbReference>
<accession>A0A0N5ASQ8</accession>
<protein>
    <submittedName>
        <fullName evidence="2">Secreted protein</fullName>
    </submittedName>
</protein>
<dbReference type="AlphaFoldDB" id="A0A0N5ASQ8"/>
<organism evidence="1 2">
    <name type="scientific">Syphacia muris</name>
    <dbReference type="NCBI Taxonomy" id="451379"/>
    <lineage>
        <taxon>Eukaryota</taxon>
        <taxon>Metazoa</taxon>
        <taxon>Ecdysozoa</taxon>
        <taxon>Nematoda</taxon>
        <taxon>Chromadorea</taxon>
        <taxon>Rhabditida</taxon>
        <taxon>Spirurina</taxon>
        <taxon>Oxyuridomorpha</taxon>
        <taxon>Oxyuroidea</taxon>
        <taxon>Oxyuridae</taxon>
        <taxon>Syphacia</taxon>
    </lineage>
</organism>
<name>A0A0N5ASQ8_9BILA</name>
<dbReference type="WBParaSite" id="SMUV_0000783801-mRNA-1">
    <property type="protein sequence ID" value="SMUV_0000783801-mRNA-1"/>
    <property type="gene ID" value="SMUV_0000783801"/>
</dbReference>
<reference evidence="2" key="1">
    <citation type="submission" date="2017-02" db="UniProtKB">
        <authorList>
            <consortium name="WormBaseParasite"/>
        </authorList>
    </citation>
    <scope>IDENTIFICATION</scope>
</reference>
<evidence type="ECO:0000313" key="2">
    <source>
        <dbReference type="WBParaSite" id="SMUV_0000783801-mRNA-1"/>
    </source>
</evidence>
<evidence type="ECO:0000313" key="1">
    <source>
        <dbReference type="Proteomes" id="UP000046393"/>
    </source>
</evidence>
<proteinExistence type="predicted"/>
<keyword evidence="1" id="KW-1185">Reference proteome</keyword>
<sequence>MFVELVVELFGERSILITTAAVTVDYCIMLYFDLRVMDDDDDVYCMQSVLLSYFLSPPPAVFGENRARAENRSSYKLMLNRSRVVSRAAAAAAAT</sequence>